<evidence type="ECO:0000313" key="4">
    <source>
        <dbReference type="Proteomes" id="UP000194012"/>
    </source>
</evidence>
<dbReference type="RefSeq" id="WP_139838096.1">
    <property type="nucleotide sequence ID" value="NZ_FWFJ01000016.1"/>
</dbReference>
<feature type="transmembrane region" description="Helical" evidence="1">
    <location>
        <begin position="52"/>
        <end position="77"/>
    </location>
</feature>
<organism evidence="3 4">
    <name type="scientific">Roseovarius gaetbuli</name>
    <dbReference type="NCBI Taxonomy" id="1356575"/>
    <lineage>
        <taxon>Bacteria</taxon>
        <taxon>Pseudomonadati</taxon>
        <taxon>Pseudomonadota</taxon>
        <taxon>Alphaproteobacteria</taxon>
        <taxon>Rhodobacterales</taxon>
        <taxon>Roseobacteraceae</taxon>
        <taxon>Roseovarius</taxon>
    </lineage>
</organism>
<keyword evidence="1" id="KW-0472">Membrane</keyword>
<gene>
    <name evidence="3" type="ORF">ROG8370_01939</name>
</gene>
<proteinExistence type="predicted"/>
<dbReference type="AlphaFoldDB" id="A0A1X6Z9P1"/>
<evidence type="ECO:0000313" key="3">
    <source>
        <dbReference type="EMBL" id="SLN45373.1"/>
    </source>
</evidence>
<evidence type="ECO:0000256" key="2">
    <source>
        <dbReference type="SAM" id="SignalP"/>
    </source>
</evidence>
<feature type="chain" id="PRO_5010888540" description="Peptidase S74 domain-containing protein" evidence="2">
    <location>
        <begin position="23"/>
        <end position="153"/>
    </location>
</feature>
<protein>
    <recommendedName>
        <fullName evidence="5">Peptidase S74 domain-containing protein</fullName>
    </recommendedName>
</protein>
<dbReference type="OrthoDB" id="7226450at2"/>
<evidence type="ECO:0008006" key="5">
    <source>
        <dbReference type="Google" id="ProtNLM"/>
    </source>
</evidence>
<keyword evidence="4" id="KW-1185">Reference proteome</keyword>
<keyword evidence="1" id="KW-0812">Transmembrane</keyword>
<sequence length="153" mass="16299">MKKLLISTFFASTLVLTGMAQAAEKARVSAKQVRSAATVSSQGSVGSAGPEVVVLIIMAIVFITALVFSGGSSAGTYPAMMSDERLKTDIKRVGTSPDGFGIYQFRYKGHAELIQGAMAQDVQRLRPGAVSRHRSGFLMVDYGQIDVAPRLID</sequence>
<keyword evidence="2" id="KW-0732">Signal</keyword>
<accession>A0A1X6Z9P1</accession>
<reference evidence="4" key="1">
    <citation type="submission" date="2017-03" db="EMBL/GenBank/DDBJ databases">
        <authorList>
            <person name="Rodrigo-Torres L."/>
            <person name="Arahal R.D."/>
            <person name="Lucena T."/>
        </authorList>
    </citation>
    <scope>NUCLEOTIDE SEQUENCE [LARGE SCALE GENOMIC DNA]</scope>
    <source>
        <strain evidence="4">CECT 8370</strain>
    </source>
</reference>
<evidence type="ECO:0000256" key="1">
    <source>
        <dbReference type="SAM" id="Phobius"/>
    </source>
</evidence>
<dbReference type="Proteomes" id="UP000194012">
    <property type="component" value="Unassembled WGS sequence"/>
</dbReference>
<feature type="signal peptide" evidence="2">
    <location>
        <begin position="1"/>
        <end position="22"/>
    </location>
</feature>
<name>A0A1X6Z9P1_9RHOB</name>
<keyword evidence="1" id="KW-1133">Transmembrane helix</keyword>
<dbReference type="EMBL" id="FWFJ01000016">
    <property type="protein sequence ID" value="SLN45373.1"/>
    <property type="molecule type" value="Genomic_DNA"/>
</dbReference>